<accession>M0JGD2</accession>
<evidence type="ECO:0000313" key="1">
    <source>
        <dbReference type="EMBL" id="EMA08021.1"/>
    </source>
</evidence>
<gene>
    <name evidence="1" type="ORF">C438_02842</name>
</gene>
<dbReference type="Proteomes" id="UP000011553">
    <property type="component" value="Unassembled WGS sequence"/>
</dbReference>
<protein>
    <submittedName>
        <fullName evidence="1">Uncharacterized protein</fullName>
    </submittedName>
</protein>
<name>M0JGD2_9EURY</name>
<comment type="caution">
    <text evidence="1">The sequence shown here is derived from an EMBL/GenBank/DDBJ whole genome shotgun (WGS) entry which is preliminary data.</text>
</comment>
<evidence type="ECO:0000313" key="2">
    <source>
        <dbReference type="Proteomes" id="UP000011553"/>
    </source>
</evidence>
<proteinExistence type="predicted"/>
<dbReference type="EMBL" id="AOLP01000002">
    <property type="protein sequence ID" value="EMA08021.1"/>
    <property type="molecule type" value="Genomic_DNA"/>
</dbReference>
<organism evidence="1 2">
    <name type="scientific">Haloferax denitrificans ATCC 35960</name>
    <dbReference type="NCBI Taxonomy" id="662478"/>
    <lineage>
        <taxon>Archaea</taxon>
        <taxon>Methanobacteriati</taxon>
        <taxon>Methanobacteriota</taxon>
        <taxon>Stenosarchaea group</taxon>
        <taxon>Halobacteria</taxon>
        <taxon>Halobacteriales</taxon>
        <taxon>Haloferacaceae</taxon>
        <taxon>Haloferax</taxon>
    </lineage>
</organism>
<keyword evidence="2" id="KW-1185">Reference proteome</keyword>
<reference evidence="1 2" key="1">
    <citation type="journal article" date="2014" name="PLoS Genet.">
        <title>Phylogenetically driven sequencing of extremely halophilic archaea reveals strategies for static and dynamic osmo-response.</title>
        <authorList>
            <person name="Becker E.A."/>
            <person name="Seitzer P.M."/>
            <person name="Tritt A."/>
            <person name="Larsen D."/>
            <person name="Krusor M."/>
            <person name="Yao A.I."/>
            <person name="Wu D."/>
            <person name="Madern D."/>
            <person name="Eisen J.A."/>
            <person name="Darling A.E."/>
            <person name="Facciotti M.T."/>
        </authorList>
    </citation>
    <scope>NUCLEOTIDE SEQUENCE [LARGE SCALE GENOMIC DNA]</scope>
    <source>
        <strain evidence="1 2">ATCC 35960</strain>
    </source>
</reference>
<dbReference type="AlphaFoldDB" id="M0JGD2"/>
<sequence>MSRRVTDGTSERAVFIIAVHLVGTAEIVCYESVRDVRRDSAVTPDVDDHEAVGEALREERVVDVAVSS</sequence>